<feature type="region of interest" description="Disordered" evidence="10">
    <location>
        <begin position="419"/>
        <end position="475"/>
    </location>
</feature>
<comment type="caution">
    <text evidence="13">The sequence shown here is derived from an EMBL/GenBank/DDBJ whole genome shotgun (WGS) entry which is preliminary data.</text>
</comment>
<reference evidence="13" key="2">
    <citation type="journal article" date="2023" name="IMA Fungus">
        <title>Comparative genomic study of the Penicillium genus elucidates a diverse pangenome and 15 lateral gene transfer events.</title>
        <authorList>
            <person name="Petersen C."/>
            <person name="Sorensen T."/>
            <person name="Nielsen M.R."/>
            <person name="Sondergaard T.E."/>
            <person name="Sorensen J.L."/>
            <person name="Fitzpatrick D.A."/>
            <person name="Frisvad J.C."/>
            <person name="Nielsen K.L."/>
        </authorList>
    </citation>
    <scope>NUCLEOTIDE SEQUENCE</scope>
    <source>
        <strain evidence="13">IBT 21472</strain>
    </source>
</reference>
<evidence type="ECO:0000256" key="10">
    <source>
        <dbReference type="SAM" id="MobiDB-lite"/>
    </source>
</evidence>
<name>A0A9W9H9C5_9EURO</name>
<feature type="transmembrane region" description="Helical" evidence="11">
    <location>
        <begin position="338"/>
        <end position="356"/>
    </location>
</feature>
<feature type="compositionally biased region" description="Basic and acidic residues" evidence="10">
    <location>
        <begin position="419"/>
        <end position="431"/>
    </location>
</feature>
<dbReference type="PANTHER" id="PTHR43562:SF3">
    <property type="entry name" value="SODIUM ION_PROTON EXCHANGER (EUROFUNG)"/>
    <property type="match status" value="1"/>
</dbReference>
<feature type="domain" description="Cation/H+ exchanger transmembrane" evidence="12">
    <location>
        <begin position="45"/>
        <end position="278"/>
    </location>
</feature>
<feature type="transmembrane region" description="Helical" evidence="11">
    <location>
        <begin position="162"/>
        <end position="182"/>
    </location>
</feature>
<feature type="transmembrane region" description="Helical" evidence="11">
    <location>
        <begin position="267"/>
        <end position="283"/>
    </location>
</feature>
<feature type="transmembrane region" description="Helical" evidence="11">
    <location>
        <begin position="99"/>
        <end position="120"/>
    </location>
</feature>
<dbReference type="GO" id="GO:1902600">
    <property type="term" value="P:proton transmembrane transport"/>
    <property type="evidence" value="ECO:0007669"/>
    <property type="project" value="InterPro"/>
</dbReference>
<dbReference type="InterPro" id="IPR038770">
    <property type="entry name" value="Na+/solute_symporter_sf"/>
</dbReference>
<keyword evidence="8 11" id="KW-0472">Membrane</keyword>
<feature type="transmembrane region" description="Helical" evidence="11">
    <location>
        <begin position="202"/>
        <end position="223"/>
    </location>
</feature>
<gene>
    <name evidence="13" type="ORF">N7476_005832</name>
</gene>
<keyword evidence="5 11" id="KW-1133">Transmembrane helix</keyword>
<keyword evidence="6" id="KW-0915">Sodium</keyword>
<keyword evidence="7" id="KW-0406">Ion transport</keyword>
<comment type="subcellular location">
    <subcellularLocation>
        <location evidence="1">Membrane</location>
        <topology evidence="1">Multi-pass membrane protein</topology>
    </subcellularLocation>
</comment>
<keyword evidence="3" id="KW-0050">Antiport</keyword>
<dbReference type="EMBL" id="JAPZBO010000005">
    <property type="protein sequence ID" value="KAJ5315525.1"/>
    <property type="molecule type" value="Genomic_DNA"/>
</dbReference>
<dbReference type="Gene3D" id="1.20.1530.20">
    <property type="match status" value="3"/>
</dbReference>
<feature type="compositionally biased region" description="Polar residues" evidence="10">
    <location>
        <begin position="446"/>
        <end position="459"/>
    </location>
</feature>
<evidence type="ECO:0000256" key="5">
    <source>
        <dbReference type="ARBA" id="ARBA00022989"/>
    </source>
</evidence>
<keyword evidence="2" id="KW-0813">Transport</keyword>
<dbReference type="AlphaFoldDB" id="A0A9W9H9C5"/>
<dbReference type="OrthoDB" id="1288932at2759"/>
<dbReference type="InterPro" id="IPR006153">
    <property type="entry name" value="Cation/H_exchanger_TM"/>
</dbReference>
<evidence type="ECO:0000259" key="12">
    <source>
        <dbReference type="Pfam" id="PF00999"/>
    </source>
</evidence>
<evidence type="ECO:0000256" key="1">
    <source>
        <dbReference type="ARBA" id="ARBA00004141"/>
    </source>
</evidence>
<feature type="transmembrane region" description="Helical" evidence="11">
    <location>
        <begin position="243"/>
        <end position="261"/>
    </location>
</feature>
<feature type="region of interest" description="Disordered" evidence="10">
    <location>
        <begin position="291"/>
        <end position="316"/>
    </location>
</feature>
<dbReference type="PANTHER" id="PTHR43562">
    <property type="entry name" value="NAPA-TYPE SODIUM/HYDROGEN ANTIPORTER"/>
    <property type="match status" value="1"/>
</dbReference>
<evidence type="ECO:0000256" key="8">
    <source>
        <dbReference type="ARBA" id="ARBA00023136"/>
    </source>
</evidence>
<organism evidence="13 14">
    <name type="scientific">Penicillium atrosanguineum</name>
    <dbReference type="NCBI Taxonomy" id="1132637"/>
    <lineage>
        <taxon>Eukaryota</taxon>
        <taxon>Fungi</taxon>
        <taxon>Dikarya</taxon>
        <taxon>Ascomycota</taxon>
        <taxon>Pezizomycotina</taxon>
        <taxon>Eurotiomycetes</taxon>
        <taxon>Eurotiomycetidae</taxon>
        <taxon>Eurotiales</taxon>
        <taxon>Aspergillaceae</taxon>
        <taxon>Penicillium</taxon>
    </lineage>
</organism>
<evidence type="ECO:0000256" key="3">
    <source>
        <dbReference type="ARBA" id="ARBA00022449"/>
    </source>
</evidence>
<dbReference type="GO" id="GO:0015297">
    <property type="term" value="F:antiporter activity"/>
    <property type="evidence" value="ECO:0007669"/>
    <property type="project" value="UniProtKB-KW"/>
</dbReference>
<dbReference type="Proteomes" id="UP001147746">
    <property type="component" value="Unassembled WGS sequence"/>
</dbReference>
<reference evidence="13" key="1">
    <citation type="submission" date="2022-12" db="EMBL/GenBank/DDBJ databases">
        <authorList>
            <person name="Petersen C."/>
        </authorList>
    </citation>
    <scope>NUCLEOTIDE SEQUENCE</scope>
    <source>
        <strain evidence="13">IBT 21472</strain>
    </source>
</reference>
<evidence type="ECO:0000256" key="6">
    <source>
        <dbReference type="ARBA" id="ARBA00023053"/>
    </source>
</evidence>
<evidence type="ECO:0000313" key="13">
    <source>
        <dbReference type="EMBL" id="KAJ5315525.1"/>
    </source>
</evidence>
<evidence type="ECO:0000256" key="7">
    <source>
        <dbReference type="ARBA" id="ARBA00023065"/>
    </source>
</evidence>
<feature type="transmembrane region" description="Helical" evidence="11">
    <location>
        <begin position="40"/>
        <end position="58"/>
    </location>
</feature>
<dbReference type="GO" id="GO:0006814">
    <property type="term" value="P:sodium ion transport"/>
    <property type="evidence" value="ECO:0007669"/>
    <property type="project" value="UniProtKB-KW"/>
</dbReference>
<protein>
    <submittedName>
        <fullName evidence="13">Sodium/hydrogen exchanger family-domain-containing protein</fullName>
    </submittedName>
</protein>
<sequence length="581" mass="62544">MSGDASNAAFAYEEPPIATVLNQTGFLVVLNLANFCLDKFLYCGLIGQLVVGILWGTPGAKWLDRETETVIQQLGYLGLIMLIYEGGLSTSIKAVRANYVASLCVALTGIAVPMALSFVLRELVGASSLQSFAAGASLSATSLGTTFTILSTTGLVTTRLGTITTSAAMLDDVVGLVMVQIISNIGGRSSSFDSITVVRPVFVSIGFAVGLYLLCSFGVKPVLNKVLAMRFKTPSFVGTMQFAFLYQTLILVGLVAGATYAGTSSLFAAYLAGVIVSWIDGIVGDSKMPDHPTDPLTSSSSSTRENSTHGHTERPLNMAFKEAPTGERVYEKYYKQPVIRILIPLFFASIGFAIPITEMFKGRVIWRGIIYALLMIFGKMITGIWLIRFSLSPVSNLVLGIRKFVSSIRLFCRPTKDRKQREEMRAKSERHPSKKGRRSPNDEAARNTNVSARNKNVMPSSDGRPGSQFELQDVQTTPPSRLIAVTAPPKPRSLYPSSILGLAMVARGEVGYLIASLAQSKGIFANGSSDGISEIYLVVVWAISICTLVGPICVGALVKRVKRLQTTRTANSSDPLGVWGI</sequence>
<feature type="transmembrane region" description="Helical" evidence="11">
    <location>
        <begin position="494"/>
        <end position="515"/>
    </location>
</feature>
<evidence type="ECO:0000313" key="14">
    <source>
        <dbReference type="Proteomes" id="UP001147746"/>
    </source>
</evidence>
<dbReference type="Pfam" id="PF00999">
    <property type="entry name" value="Na_H_Exchanger"/>
    <property type="match status" value="1"/>
</dbReference>
<feature type="transmembrane region" description="Helical" evidence="11">
    <location>
        <begin position="132"/>
        <end position="150"/>
    </location>
</feature>
<accession>A0A9W9H9C5</accession>
<feature type="transmembrane region" description="Helical" evidence="11">
    <location>
        <begin position="535"/>
        <end position="558"/>
    </location>
</feature>
<evidence type="ECO:0000256" key="9">
    <source>
        <dbReference type="ARBA" id="ARBA00023201"/>
    </source>
</evidence>
<dbReference type="GO" id="GO:0016020">
    <property type="term" value="C:membrane"/>
    <property type="evidence" value="ECO:0007669"/>
    <property type="project" value="UniProtKB-SubCell"/>
</dbReference>
<evidence type="ECO:0000256" key="11">
    <source>
        <dbReference type="SAM" id="Phobius"/>
    </source>
</evidence>
<feature type="transmembrane region" description="Helical" evidence="11">
    <location>
        <begin position="368"/>
        <end position="387"/>
    </location>
</feature>
<evidence type="ECO:0000256" key="4">
    <source>
        <dbReference type="ARBA" id="ARBA00022692"/>
    </source>
</evidence>
<evidence type="ECO:0000256" key="2">
    <source>
        <dbReference type="ARBA" id="ARBA00022448"/>
    </source>
</evidence>
<keyword evidence="4 11" id="KW-0812">Transmembrane</keyword>
<keyword evidence="9" id="KW-0739">Sodium transport</keyword>
<proteinExistence type="predicted"/>
<feature type="transmembrane region" description="Helical" evidence="11">
    <location>
        <begin position="70"/>
        <end position="87"/>
    </location>
</feature>
<keyword evidence="14" id="KW-1185">Reference proteome</keyword>